<gene>
    <name evidence="1" type="ORF">JTE90_023839</name>
</gene>
<dbReference type="PANTHER" id="PTHR47331:SF5">
    <property type="entry name" value="RIBONUCLEASE H"/>
    <property type="match status" value="1"/>
</dbReference>
<proteinExistence type="predicted"/>
<keyword evidence="2" id="KW-1185">Reference proteome</keyword>
<evidence type="ECO:0000313" key="2">
    <source>
        <dbReference type="Proteomes" id="UP000827092"/>
    </source>
</evidence>
<dbReference type="AlphaFoldDB" id="A0AAV6VII8"/>
<dbReference type="EMBL" id="JAFNEN010000073">
    <property type="protein sequence ID" value="KAG8196285.1"/>
    <property type="molecule type" value="Genomic_DNA"/>
</dbReference>
<reference evidence="1 2" key="1">
    <citation type="journal article" date="2022" name="Nat. Ecol. Evol.">
        <title>A masculinizing supergene underlies an exaggerated male reproductive morph in a spider.</title>
        <authorList>
            <person name="Hendrickx F."/>
            <person name="De Corte Z."/>
            <person name="Sonet G."/>
            <person name="Van Belleghem S.M."/>
            <person name="Kostlbacher S."/>
            <person name="Vangestel C."/>
        </authorList>
    </citation>
    <scope>NUCLEOTIDE SEQUENCE [LARGE SCALE GENOMIC DNA]</scope>
    <source>
        <strain evidence="1">W744_W776</strain>
    </source>
</reference>
<comment type="caution">
    <text evidence="1">The sequence shown here is derived from an EMBL/GenBank/DDBJ whole genome shotgun (WGS) entry which is preliminary data.</text>
</comment>
<sequence length="316" mass="35866">MSDSSPIHVNHLQVSTEELLGNFCKLDEVPTANLLTKEVQATEDHFIATHSREDRRYTVKLPCHTSPALLGDSLQTAMRRFQSLERSPVSRPEVYERYRNFIHEHLELQHMEKVPVSEKNLNPKFYLPHHAVIRESSSTTKLRVVFDGSAKSSSAVLKNISSDCQAIDHSLPIADDKTIKVLGIVWNPEIPFSKVLAWTDSQVALSWISSEPRRLLPFFANRVAKIQEAVPDLQWNHVPGIDNPADSSTRGLQPSEFLSCDLWVQGPSFLREPSIEVFLKQSPSIQLSMRRTSRRFVLTAFFGQSIHNLTTPTIFM</sequence>
<accession>A0AAV6VII8</accession>
<protein>
    <submittedName>
        <fullName evidence="1">Uncharacterized protein</fullName>
    </submittedName>
</protein>
<organism evidence="1 2">
    <name type="scientific">Oedothorax gibbosus</name>
    <dbReference type="NCBI Taxonomy" id="931172"/>
    <lineage>
        <taxon>Eukaryota</taxon>
        <taxon>Metazoa</taxon>
        <taxon>Ecdysozoa</taxon>
        <taxon>Arthropoda</taxon>
        <taxon>Chelicerata</taxon>
        <taxon>Arachnida</taxon>
        <taxon>Araneae</taxon>
        <taxon>Araneomorphae</taxon>
        <taxon>Entelegynae</taxon>
        <taxon>Araneoidea</taxon>
        <taxon>Linyphiidae</taxon>
        <taxon>Erigoninae</taxon>
        <taxon>Oedothorax</taxon>
    </lineage>
</organism>
<name>A0AAV6VII8_9ARAC</name>
<dbReference type="Proteomes" id="UP000827092">
    <property type="component" value="Unassembled WGS sequence"/>
</dbReference>
<evidence type="ECO:0000313" key="1">
    <source>
        <dbReference type="EMBL" id="KAG8196285.1"/>
    </source>
</evidence>
<dbReference type="PANTHER" id="PTHR47331">
    <property type="entry name" value="PHD-TYPE DOMAIN-CONTAINING PROTEIN"/>
    <property type="match status" value="1"/>
</dbReference>